<comment type="caution">
    <text evidence="13">The sequence shown here is derived from an EMBL/GenBank/DDBJ whole genome shotgun (WGS) entry which is preliminary data.</text>
</comment>
<dbReference type="GO" id="GO:0043137">
    <property type="term" value="P:DNA replication, removal of RNA primer"/>
    <property type="evidence" value="ECO:0007669"/>
    <property type="project" value="TreeGrafter"/>
</dbReference>
<evidence type="ECO:0000256" key="1">
    <source>
        <dbReference type="ARBA" id="ARBA00000077"/>
    </source>
</evidence>
<accession>A0A6V7RDR9</accession>
<dbReference type="InterPro" id="IPR050092">
    <property type="entry name" value="RNase_H"/>
</dbReference>
<dbReference type="PANTHER" id="PTHR10642:SF26">
    <property type="entry name" value="RIBONUCLEASE H1"/>
    <property type="match status" value="1"/>
</dbReference>
<dbReference type="InterPro" id="IPR002156">
    <property type="entry name" value="RNaseH_domain"/>
</dbReference>
<dbReference type="EC" id="3.1.26.4" evidence="5"/>
<evidence type="ECO:0000256" key="11">
    <source>
        <dbReference type="ARBA" id="ARBA00022842"/>
    </source>
</evidence>
<comment type="catalytic activity">
    <reaction evidence="1">
        <text>Endonucleolytic cleavage to 5'-phosphomonoester.</text>
        <dbReference type="EC" id="3.1.26.4"/>
    </reaction>
</comment>
<dbReference type="GO" id="GO:0004523">
    <property type="term" value="F:RNA-DNA hybrid ribonuclease activity"/>
    <property type="evidence" value="ECO:0007669"/>
    <property type="project" value="UniProtKB-EC"/>
</dbReference>
<dbReference type="PANTHER" id="PTHR10642">
    <property type="entry name" value="RIBONUCLEASE H1"/>
    <property type="match status" value="1"/>
</dbReference>
<evidence type="ECO:0000256" key="4">
    <source>
        <dbReference type="ARBA" id="ARBA00005300"/>
    </source>
</evidence>
<evidence type="ECO:0000313" key="13">
    <source>
        <dbReference type="EMBL" id="CAD2075195.1"/>
    </source>
</evidence>
<dbReference type="AlphaFoldDB" id="A0A6V7RDR9"/>
<keyword evidence="14" id="KW-1185">Reference proteome</keyword>
<dbReference type="InterPro" id="IPR012337">
    <property type="entry name" value="RNaseH-like_sf"/>
</dbReference>
<dbReference type="PROSITE" id="PS50879">
    <property type="entry name" value="RNASE_H_1"/>
    <property type="match status" value="1"/>
</dbReference>
<dbReference type="InterPro" id="IPR036397">
    <property type="entry name" value="RNaseH_sf"/>
</dbReference>
<protein>
    <recommendedName>
        <fullName evidence="6">Ribonuclease H</fullName>
        <ecNumber evidence="5">3.1.26.4</ecNumber>
    </recommendedName>
</protein>
<comment type="similarity">
    <text evidence="4">Belongs to the RNase H family.</text>
</comment>
<evidence type="ECO:0000259" key="12">
    <source>
        <dbReference type="PROSITE" id="PS50879"/>
    </source>
</evidence>
<gene>
    <name evidence="13" type="primary">rnhA_1</name>
    <name evidence="13" type="ORF">JEOSCH030_00819</name>
</gene>
<keyword evidence="10" id="KW-0378">Hydrolase</keyword>
<sequence length="197" mass="22730">MSKFYAVRKGRTPGIYRTWPKAQREVTGFKGAEFKSFKTSEEAEAYMNDSEQEIVLDGLIAYVDGSYDKRMKRAGFGVVLIDNNEVIKEVSEETNIDPEDNLWNVTAEIEGVLFAVNYAIDNGYEKIHVYYDYAGLEKWAKKEWRANKKTTKRYQDTMQELMQQIKVDFIKVAAHTGDFYNERADDLAKQAIFGGKK</sequence>
<keyword evidence="9" id="KW-0255">Endonuclease</keyword>
<keyword evidence="8" id="KW-0479">Metal-binding</keyword>
<evidence type="ECO:0000313" key="14">
    <source>
        <dbReference type="Proteomes" id="UP000521032"/>
    </source>
</evidence>
<keyword evidence="11" id="KW-0460">Magnesium</keyword>
<evidence type="ECO:0000256" key="9">
    <source>
        <dbReference type="ARBA" id="ARBA00022759"/>
    </source>
</evidence>
<feature type="domain" description="RNase H type-1" evidence="12">
    <location>
        <begin position="55"/>
        <end position="193"/>
    </location>
</feature>
<dbReference type="CDD" id="cd09277">
    <property type="entry name" value="RNase_HI_bacteria_like"/>
    <property type="match status" value="1"/>
</dbReference>
<dbReference type="SUPFAM" id="SSF55658">
    <property type="entry name" value="L9 N-domain-like"/>
    <property type="match status" value="1"/>
</dbReference>
<comment type="cofactor">
    <cofactor evidence="2">
        <name>Mg(2+)</name>
        <dbReference type="ChEBI" id="CHEBI:18420"/>
    </cofactor>
</comment>
<organism evidence="13 14">
    <name type="scientific">Phocicoccus schoeneichii</name>
    <dbReference type="NCBI Taxonomy" id="1812261"/>
    <lineage>
        <taxon>Bacteria</taxon>
        <taxon>Bacillati</taxon>
        <taxon>Bacillota</taxon>
        <taxon>Bacilli</taxon>
        <taxon>Bacillales</taxon>
        <taxon>Salinicoccaceae</taxon>
        <taxon>Phocicoccus</taxon>
    </lineage>
</organism>
<evidence type="ECO:0000256" key="2">
    <source>
        <dbReference type="ARBA" id="ARBA00001946"/>
    </source>
</evidence>
<dbReference type="Gene3D" id="3.30.420.10">
    <property type="entry name" value="Ribonuclease H-like superfamily/Ribonuclease H"/>
    <property type="match status" value="1"/>
</dbReference>
<dbReference type="InterPro" id="IPR009027">
    <property type="entry name" value="Ribosomal_bL9/RNase_H1_N"/>
</dbReference>
<evidence type="ECO:0000256" key="8">
    <source>
        <dbReference type="ARBA" id="ARBA00022723"/>
    </source>
</evidence>
<reference evidence="13 14" key="1">
    <citation type="submission" date="2020-07" db="EMBL/GenBank/DDBJ databases">
        <authorList>
            <person name="Criscuolo A."/>
        </authorList>
    </citation>
    <scope>NUCLEOTIDE SEQUENCE [LARGE SCALE GENOMIC DNA]</scope>
    <source>
        <strain evidence="14">CIP 111030</strain>
    </source>
</reference>
<dbReference type="GO" id="GO:0003676">
    <property type="term" value="F:nucleic acid binding"/>
    <property type="evidence" value="ECO:0007669"/>
    <property type="project" value="InterPro"/>
</dbReference>
<keyword evidence="7" id="KW-0540">Nuclease</keyword>
<dbReference type="SUPFAM" id="SSF53098">
    <property type="entry name" value="Ribonuclease H-like"/>
    <property type="match status" value="1"/>
</dbReference>
<evidence type="ECO:0000256" key="10">
    <source>
        <dbReference type="ARBA" id="ARBA00022801"/>
    </source>
</evidence>
<dbReference type="InterPro" id="IPR011320">
    <property type="entry name" value="RNase_H1_N"/>
</dbReference>
<evidence type="ECO:0000256" key="6">
    <source>
        <dbReference type="ARBA" id="ARBA00017721"/>
    </source>
</evidence>
<proteinExistence type="inferred from homology"/>
<name>A0A6V7RDR9_9BACL</name>
<evidence type="ECO:0000256" key="7">
    <source>
        <dbReference type="ARBA" id="ARBA00022722"/>
    </source>
</evidence>
<dbReference type="Gene3D" id="3.40.970.10">
    <property type="entry name" value="Ribonuclease H1, N-terminal domain"/>
    <property type="match status" value="1"/>
</dbReference>
<dbReference type="FunFam" id="3.40.970.10:FF:000002">
    <property type="entry name" value="Ribonuclease H"/>
    <property type="match status" value="1"/>
</dbReference>
<evidence type="ECO:0000256" key="3">
    <source>
        <dbReference type="ARBA" id="ARBA00004065"/>
    </source>
</evidence>
<evidence type="ECO:0000256" key="5">
    <source>
        <dbReference type="ARBA" id="ARBA00012180"/>
    </source>
</evidence>
<dbReference type="Pfam" id="PF01693">
    <property type="entry name" value="Cauli_VI"/>
    <property type="match status" value="1"/>
</dbReference>
<dbReference type="Pfam" id="PF00075">
    <property type="entry name" value="RNase_H"/>
    <property type="match status" value="1"/>
</dbReference>
<comment type="function">
    <text evidence="3">Endonuclease that specifically degrades the RNA of RNA-DNA hybrids.</text>
</comment>
<dbReference type="InterPro" id="IPR037056">
    <property type="entry name" value="RNase_H1_N_sf"/>
</dbReference>
<dbReference type="GO" id="GO:0046872">
    <property type="term" value="F:metal ion binding"/>
    <property type="evidence" value="ECO:0007669"/>
    <property type="project" value="UniProtKB-KW"/>
</dbReference>
<dbReference type="EMBL" id="CAJEWE010000008">
    <property type="protein sequence ID" value="CAD2075195.1"/>
    <property type="molecule type" value="Genomic_DNA"/>
</dbReference>
<dbReference type="RefSeq" id="WP_186086556.1">
    <property type="nucleotide sequence ID" value="NZ_BMDB01000005.1"/>
</dbReference>
<dbReference type="Proteomes" id="UP000521032">
    <property type="component" value="Unassembled WGS sequence"/>
</dbReference>